<keyword evidence="6" id="KW-0472">Membrane</keyword>
<dbReference type="AlphaFoldDB" id="A0A1G4I8K6"/>
<evidence type="ECO:0000256" key="1">
    <source>
        <dbReference type="ARBA" id="ARBA00002523"/>
    </source>
</evidence>
<evidence type="ECO:0000256" key="7">
    <source>
        <dbReference type="ARBA" id="ARBA00023180"/>
    </source>
</evidence>
<gene>
    <name evidence="10" type="ORF">TEOVI_000684300</name>
</gene>
<keyword evidence="11" id="KW-1185">Reference proteome</keyword>
<keyword evidence="4" id="KW-0336">GPI-anchor</keyword>
<dbReference type="GO" id="GO:0005886">
    <property type="term" value="C:plasma membrane"/>
    <property type="evidence" value="ECO:0007669"/>
    <property type="project" value="UniProtKB-SubCell"/>
</dbReference>
<dbReference type="Proteomes" id="UP000195570">
    <property type="component" value="Unassembled WGS sequence"/>
</dbReference>
<dbReference type="VEuPathDB" id="TriTrypDB:TEOVI_000684300"/>
<protein>
    <submittedName>
        <fullName evidence="10">Trypanosomal VSG domain containing protein, putative</fullName>
    </submittedName>
</protein>
<evidence type="ECO:0000256" key="6">
    <source>
        <dbReference type="ARBA" id="ARBA00023136"/>
    </source>
</evidence>
<dbReference type="InterPro" id="IPR025932">
    <property type="entry name" value="Trypano_VSG_B_N_dom"/>
</dbReference>
<keyword evidence="5" id="KW-0732">Signal</keyword>
<evidence type="ECO:0000256" key="4">
    <source>
        <dbReference type="ARBA" id="ARBA00022622"/>
    </source>
</evidence>
<evidence type="ECO:0000256" key="2">
    <source>
        <dbReference type="ARBA" id="ARBA00004609"/>
    </source>
</evidence>
<evidence type="ECO:0000256" key="8">
    <source>
        <dbReference type="ARBA" id="ARBA00023288"/>
    </source>
</evidence>
<evidence type="ECO:0000313" key="10">
    <source>
        <dbReference type="EMBL" id="SCU68092.1"/>
    </source>
</evidence>
<reference evidence="10" key="1">
    <citation type="submission" date="2016-09" db="EMBL/GenBank/DDBJ databases">
        <authorList>
            <person name="Hebert L."/>
            <person name="Moumen B."/>
        </authorList>
    </citation>
    <scope>NUCLEOTIDE SEQUENCE [LARGE SCALE GENOMIC DNA]</scope>
    <source>
        <strain evidence="10">OVI</strain>
    </source>
</reference>
<organism evidence="10 11">
    <name type="scientific">Trypanosoma equiperdum</name>
    <dbReference type="NCBI Taxonomy" id="5694"/>
    <lineage>
        <taxon>Eukaryota</taxon>
        <taxon>Discoba</taxon>
        <taxon>Euglenozoa</taxon>
        <taxon>Kinetoplastea</taxon>
        <taxon>Metakinetoplastina</taxon>
        <taxon>Trypanosomatida</taxon>
        <taxon>Trypanosomatidae</taxon>
        <taxon>Trypanosoma</taxon>
    </lineage>
</organism>
<comment type="caution">
    <text evidence="10">The sequence shown here is derived from an EMBL/GenBank/DDBJ whole genome shotgun (WGS) entry which is preliminary data.</text>
</comment>
<comment type="function">
    <text evidence="1">VSG forms a coat on the surface of the parasite. The trypanosome evades the immune response of the host by expressing a series of antigenically distinct VSGs from an estimated 1000 VSG genes.</text>
</comment>
<proteinExistence type="predicted"/>
<dbReference type="EMBL" id="CZPT02000884">
    <property type="protein sequence ID" value="SCU68092.1"/>
    <property type="molecule type" value="Genomic_DNA"/>
</dbReference>
<dbReference type="RefSeq" id="XP_067079316.1">
    <property type="nucleotide sequence ID" value="XM_067223215.1"/>
</dbReference>
<keyword evidence="3" id="KW-1003">Cell membrane</keyword>
<sequence>MDINMSLSNPSWQDMFVKDKSKGELHANSADAKQKGEDYDGQWAAWLEARKRLEKAKQTTAFKGLNLEEVKDYQKPALRRHVQVIAEQVAAAAAAFATPGAETATLTSQSATSTLKTAAYGDATARETTVTAQQAFGENVASKTRAATCTTNAGGTAGKSVLATAACLCLIPNGGTDVKGACAMTLDGSGQWQDSTAAPRDSEIQNLAKYCSGAPAGNSPARTLRTALDSIAGAVIRDATRAHLGAFKSTDCAGQNNKGVCVQLHNGAAAADGGVKKLQWYATLDTLADNLIRRQATQTANTLAKNKIQELVTALKSFIKVTKGEAAPAIAANTPTATAPVPAASCSSYNTNATCPKNN</sequence>
<evidence type="ECO:0000256" key="5">
    <source>
        <dbReference type="ARBA" id="ARBA00022729"/>
    </source>
</evidence>
<dbReference type="GeneID" id="92380777"/>
<feature type="domain" description="Trypanosome variant surface glycoprotein B-type N-terminal" evidence="9">
    <location>
        <begin position="2"/>
        <end position="309"/>
    </location>
</feature>
<keyword evidence="7" id="KW-0325">Glycoprotein</keyword>
<dbReference type="GO" id="GO:0098552">
    <property type="term" value="C:side of membrane"/>
    <property type="evidence" value="ECO:0007669"/>
    <property type="project" value="UniProtKB-KW"/>
</dbReference>
<accession>A0A1G4I8K6</accession>
<name>A0A1G4I8K6_TRYEQ</name>
<dbReference type="Pfam" id="PF13206">
    <property type="entry name" value="VSG_B"/>
    <property type="match status" value="1"/>
</dbReference>
<evidence type="ECO:0000256" key="3">
    <source>
        <dbReference type="ARBA" id="ARBA00022475"/>
    </source>
</evidence>
<evidence type="ECO:0000259" key="9">
    <source>
        <dbReference type="Pfam" id="PF13206"/>
    </source>
</evidence>
<evidence type="ECO:0000313" key="11">
    <source>
        <dbReference type="Proteomes" id="UP000195570"/>
    </source>
</evidence>
<comment type="subcellular location">
    <subcellularLocation>
        <location evidence="2">Cell membrane</location>
        <topology evidence="2">Lipid-anchor</topology>
        <topology evidence="2">GPI-anchor</topology>
    </subcellularLocation>
</comment>
<keyword evidence="8" id="KW-0449">Lipoprotein</keyword>